<gene>
    <name evidence="3" type="ORF">BHLFYP23_01615</name>
</gene>
<evidence type="ECO:0000259" key="2">
    <source>
        <dbReference type="Pfam" id="PF00534"/>
    </source>
</evidence>
<dbReference type="EMBL" id="CACRSY010000005">
    <property type="protein sequence ID" value="VYS80012.1"/>
    <property type="molecule type" value="Genomic_DNA"/>
</dbReference>
<dbReference type="InterPro" id="IPR001296">
    <property type="entry name" value="Glyco_trans_1"/>
</dbReference>
<dbReference type="GO" id="GO:0009103">
    <property type="term" value="P:lipopolysaccharide biosynthetic process"/>
    <property type="evidence" value="ECO:0007669"/>
    <property type="project" value="TreeGrafter"/>
</dbReference>
<dbReference type="AlphaFoldDB" id="A0A6N2RG94"/>
<accession>A0A6N2RG94</accession>
<dbReference type="PANTHER" id="PTHR46401:SF2">
    <property type="entry name" value="GLYCOSYLTRANSFERASE WBBK-RELATED"/>
    <property type="match status" value="1"/>
</dbReference>
<protein>
    <submittedName>
        <fullName evidence="3">Putative glycosyl transferase</fullName>
    </submittedName>
</protein>
<dbReference type="Gene3D" id="3.40.50.2000">
    <property type="entry name" value="Glycogen Phosphorylase B"/>
    <property type="match status" value="2"/>
</dbReference>
<evidence type="ECO:0000313" key="3">
    <source>
        <dbReference type="EMBL" id="VYS80012.1"/>
    </source>
</evidence>
<dbReference type="RefSeq" id="WP_156341879.1">
    <property type="nucleotide sequence ID" value="NZ_CACRSY010000005.1"/>
</dbReference>
<feature type="domain" description="Glycosyl transferase family 1" evidence="2">
    <location>
        <begin position="204"/>
        <end position="366"/>
    </location>
</feature>
<evidence type="ECO:0000256" key="1">
    <source>
        <dbReference type="ARBA" id="ARBA00022679"/>
    </source>
</evidence>
<dbReference type="PANTHER" id="PTHR46401">
    <property type="entry name" value="GLYCOSYLTRANSFERASE WBBK-RELATED"/>
    <property type="match status" value="1"/>
</dbReference>
<dbReference type="SUPFAM" id="SSF53756">
    <property type="entry name" value="UDP-Glycosyltransferase/glycogen phosphorylase"/>
    <property type="match status" value="1"/>
</dbReference>
<sequence length="403" mass="46892">MRIVNIEDFFHPNAGYQINILPKYMVKKGIDTYIITSEMEKVPDNLTKFFGKNNIEEYDKQYEEMTGVKIIRIPVKGFLSNRAIFTKELYKKVDELAPDIVYVHGNDTLVGMKYIWNQRKLSYALISDSHMLEMASVNKFNKVFRKFYKIFITPKIIKNKLTIIRTQDDTYVNRCLGIPFEQAPWISYGSDTLLFHPDEKTKVEFKKENKIPENAFIVLYAGKLDESKGGMFLAEAVNEKFQTDKDVVFVIVGNSAGDYGEKLEDCLKNSKNKILRFPTQRYVDLAPFFQSADLVVFPKQCSLSFYDVQACGVPVLSEDNNINIERCSHKNGFVFESGNMDDFRRKIVDCINMPSNKYKEIKVNAYDYITQNYNYSNKADEYIREINSSLRRFEENNEKNGIK</sequence>
<organism evidence="3">
    <name type="scientific">Blautia hansenii</name>
    <name type="common">Ruminococcus hansenii</name>
    <dbReference type="NCBI Taxonomy" id="1322"/>
    <lineage>
        <taxon>Bacteria</taxon>
        <taxon>Bacillati</taxon>
        <taxon>Bacillota</taxon>
        <taxon>Clostridia</taxon>
        <taxon>Lachnospirales</taxon>
        <taxon>Lachnospiraceae</taxon>
        <taxon>Blautia</taxon>
    </lineage>
</organism>
<name>A0A6N2RG94_BLAHA</name>
<keyword evidence="1 3" id="KW-0808">Transferase</keyword>
<proteinExistence type="predicted"/>
<reference evidence="3" key="1">
    <citation type="submission" date="2019-11" db="EMBL/GenBank/DDBJ databases">
        <authorList>
            <person name="Feng L."/>
        </authorList>
    </citation>
    <scope>NUCLEOTIDE SEQUENCE</scope>
    <source>
        <strain evidence="3">BhanseniiLFYP23</strain>
    </source>
</reference>
<dbReference type="GO" id="GO:0016757">
    <property type="term" value="F:glycosyltransferase activity"/>
    <property type="evidence" value="ECO:0007669"/>
    <property type="project" value="InterPro"/>
</dbReference>
<dbReference type="Pfam" id="PF00534">
    <property type="entry name" value="Glycos_transf_1"/>
    <property type="match status" value="1"/>
</dbReference>